<dbReference type="AlphaFoldDB" id="A0A2N3IGD0"/>
<protein>
    <submittedName>
        <fullName evidence="1">Uncharacterized protein</fullName>
    </submittedName>
</protein>
<keyword evidence="2" id="KW-1185">Reference proteome</keyword>
<name>A0A2N3IGD0_9BACT</name>
<evidence type="ECO:0000313" key="1">
    <source>
        <dbReference type="EMBL" id="PKQ69380.1"/>
    </source>
</evidence>
<evidence type="ECO:0000313" key="2">
    <source>
        <dbReference type="Proteomes" id="UP000233618"/>
    </source>
</evidence>
<proteinExistence type="predicted"/>
<dbReference type="EMBL" id="MVDE01000001">
    <property type="protein sequence ID" value="PKQ69380.1"/>
    <property type="molecule type" value="Genomic_DNA"/>
</dbReference>
<gene>
    <name evidence="1" type="ORF">BZG01_00130</name>
</gene>
<sequence length="69" mass="8408">MEYEKLFAKMNQFTINKFEDDDFEMAGKVCDWRNHVPDALKKDWKFLTQREKEIIFLMAEQQASAEKWD</sequence>
<accession>A0A2N3IGD0</accession>
<dbReference type="RefSeq" id="WP_101307790.1">
    <property type="nucleotide sequence ID" value="NZ_MVDE01000001.1"/>
</dbReference>
<comment type="caution">
    <text evidence="1">The sequence shown here is derived from an EMBL/GenBank/DDBJ whole genome shotgun (WGS) entry which is preliminary data.</text>
</comment>
<organism evidence="1 2">
    <name type="scientific">Labilibaculum manganireducens</name>
    <dbReference type="NCBI Taxonomy" id="1940525"/>
    <lineage>
        <taxon>Bacteria</taxon>
        <taxon>Pseudomonadati</taxon>
        <taxon>Bacteroidota</taxon>
        <taxon>Bacteroidia</taxon>
        <taxon>Marinilabiliales</taxon>
        <taxon>Marinifilaceae</taxon>
        <taxon>Labilibaculum</taxon>
    </lineage>
</organism>
<reference evidence="1 2" key="1">
    <citation type="journal article" date="2017" name="Front. Microbiol.">
        <title>Labilibaculum manganireducens gen. nov., sp. nov. and Labilibaculum filiforme sp. nov., Novel Bacteroidetes Isolated from Subsurface Sediments of the Baltic Sea.</title>
        <authorList>
            <person name="Vandieken V."/>
            <person name="Marshall I.P."/>
            <person name="Niemann H."/>
            <person name="Engelen B."/>
            <person name="Cypionka H."/>
        </authorList>
    </citation>
    <scope>NUCLEOTIDE SEQUENCE [LARGE SCALE GENOMIC DNA]</scope>
    <source>
        <strain evidence="1 2">59.10-2M</strain>
    </source>
</reference>
<dbReference type="Proteomes" id="UP000233618">
    <property type="component" value="Unassembled WGS sequence"/>
</dbReference>